<dbReference type="SUPFAM" id="SSF56300">
    <property type="entry name" value="Metallo-dependent phosphatases"/>
    <property type="match status" value="1"/>
</dbReference>
<accession>A0ABU8N7T6</accession>
<evidence type="ECO:0000313" key="3">
    <source>
        <dbReference type="EMBL" id="MEJ2887999.1"/>
    </source>
</evidence>
<gene>
    <name evidence="3" type="ORF">WCD41_16175</name>
</gene>
<dbReference type="Proteomes" id="UP001370100">
    <property type="component" value="Unassembled WGS sequence"/>
</dbReference>
<dbReference type="PIRSF" id="PIRSF000883">
    <property type="entry name" value="Pesterase_MJ0912"/>
    <property type="match status" value="1"/>
</dbReference>
<evidence type="ECO:0000259" key="2">
    <source>
        <dbReference type="Pfam" id="PF12850"/>
    </source>
</evidence>
<dbReference type="Pfam" id="PF12850">
    <property type="entry name" value="Metallophos_2"/>
    <property type="match status" value="1"/>
</dbReference>
<dbReference type="InterPro" id="IPR011152">
    <property type="entry name" value="Pesterase_MJ0912"/>
</dbReference>
<sequence>MRLGLISDVHANLPALDAALAALDRAGVDTLMCAGDLVGYGPHPNACVARIAERGVPTVAGNHDLMALGELSTDRCVGTARESQRWTRGVLSAEARAYLAALPARLELPDAVVAHGSLDDPEEYVVTPAQVTAQLAALARRHPLHRVLVLGHTHRQRLDTSPEGRRLVNPGATGQSRQWERGPRARCAVVTDTGVEWLAVRYDARPVLADLQAIGISRRAVHAPPGPRRLYWAARARFRSIVRTAHRTDG</sequence>
<dbReference type="PANTHER" id="PTHR42850:SF2">
    <property type="entry name" value="BLL5683 PROTEIN"/>
    <property type="match status" value="1"/>
</dbReference>
<evidence type="ECO:0000313" key="4">
    <source>
        <dbReference type="Proteomes" id="UP001370100"/>
    </source>
</evidence>
<dbReference type="InterPro" id="IPR024654">
    <property type="entry name" value="Calcineurin-like_PHP_lpxH"/>
</dbReference>
<keyword evidence="4" id="KW-1185">Reference proteome</keyword>
<comment type="similarity">
    <text evidence="1">Belongs to the metallophosphoesterase superfamily. YfcE family.</text>
</comment>
<reference evidence="3 4" key="1">
    <citation type="submission" date="2024-03" db="EMBL/GenBank/DDBJ databases">
        <title>Actinomycetospora sp. OC33-EN06, a novel actinomycete isolated from wild orchid (Aerides multiflora).</title>
        <authorList>
            <person name="Suriyachadkun C."/>
        </authorList>
    </citation>
    <scope>NUCLEOTIDE SEQUENCE [LARGE SCALE GENOMIC DNA]</scope>
    <source>
        <strain evidence="3 4">OC33-EN06</strain>
    </source>
</reference>
<dbReference type="Gene3D" id="3.60.21.10">
    <property type="match status" value="1"/>
</dbReference>
<feature type="domain" description="Calcineurin-like phosphoesterase" evidence="2">
    <location>
        <begin position="1"/>
        <end position="181"/>
    </location>
</feature>
<name>A0ABU8N7T6_9PSEU</name>
<dbReference type="PANTHER" id="PTHR42850">
    <property type="entry name" value="METALLOPHOSPHOESTERASE"/>
    <property type="match status" value="1"/>
</dbReference>
<protein>
    <submittedName>
        <fullName evidence="3">Metallophosphoesterase family protein</fullName>
    </submittedName>
</protein>
<dbReference type="RefSeq" id="WP_337714490.1">
    <property type="nucleotide sequence ID" value="NZ_JBBEGL010000004.1"/>
</dbReference>
<dbReference type="CDD" id="cd00838">
    <property type="entry name" value="MPP_superfamily"/>
    <property type="match status" value="1"/>
</dbReference>
<dbReference type="InterPro" id="IPR029052">
    <property type="entry name" value="Metallo-depent_PP-like"/>
</dbReference>
<comment type="caution">
    <text evidence="3">The sequence shown here is derived from an EMBL/GenBank/DDBJ whole genome shotgun (WGS) entry which is preliminary data.</text>
</comment>
<proteinExistence type="inferred from homology"/>
<evidence type="ECO:0000256" key="1">
    <source>
        <dbReference type="ARBA" id="ARBA00008950"/>
    </source>
</evidence>
<organism evidence="3 4">
    <name type="scientific">Actinomycetospora aeridis</name>
    <dbReference type="NCBI Taxonomy" id="3129231"/>
    <lineage>
        <taxon>Bacteria</taxon>
        <taxon>Bacillati</taxon>
        <taxon>Actinomycetota</taxon>
        <taxon>Actinomycetes</taxon>
        <taxon>Pseudonocardiales</taxon>
        <taxon>Pseudonocardiaceae</taxon>
        <taxon>Actinomycetospora</taxon>
    </lineage>
</organism>
<dbReference type="EMBL" id="JBBEGL010000004">
    <property type="protein sequence ID" value="MEJ2887999.1"/>
    <property type="molecule type" value="Genomic_DNA"/>
</dbReference>
<dbReference type="InterPro" id="IPR050126">
    <property type="entry name" value="Ap4A_hydrolase"/>
</dbReference>